<keyword evidence="2" id="KW-1185">Reference proteome</keyword>
<reference evidence="1 2" key="1">
    <citation type="journal article" date="2011" name="Stand. Genomic Sci.">
        <title>Non-contiguous finished genome sequence and contextual data of the filamentous soil bacterium Ktedonobacter racemifer type strain (SOSP1-21).</title>
        <authorList>
            <person name="Chang Y.J."/>
            <person name="Land M."/>
            <person name="Hauser L."/>
            <person name="Chertkov O."/>
            <person name="Del Rio T.G."/>
            <person name="Nolan M."/>
            <person name="Copeland A."/>
            <person name="Tice H."/>
            <person name="Cheng J.F."/>
            <person name="Lucas S."/>
            <person name="Han C."/>
            <person name="Goodwin L."/>
            <person name="Pitluck S."/>
            <person name="Ivanova N."/>
            <person name="Ovchinikova G."/>
            <person name="Pati A."/>
            <person name="Chen A."/>
            <person name="Palaniappan K."/>
            <person name="Mavromatis K."/>
            <person name="Liolios K."/>
            <person name="Brettin T."/>
            <person name="Fiebig A."/>
            <person name="Rohde M."/>
            <person name="Abt B."/>
            <person name="Goker M."/>
            <person name="Detter J.C."/>
            <person name="Woyke T."/>
            <person name="Bristow J."/>
            <person name="Eisen J.A."/>
            <person name="Markowitz V."/>
            <person name="Hugenholtz P."/>
            <person name="Kyrpides N.C."/>
            <person name="Klenk H.P."/>
            <person name="Lapidus A."/>
        </authorList>
    </citation>
    <scope>NUCLEOTIDE SEQUENCE [LARGE SCALE GENOMIC DNA]</scope>
    <source>
        <strain evidence="2">DSM 44963</strain>
    </source>
</reference>
<dbReference type="InParanoid" id="D6U3L6"/>
<dbReference type="STRING" id="485913.Krac_3917"/>
<protein>
    <submittedName>
        <fullName evidence="1">Uncharacterized protein</fullName>
    </submittedName>
</protein>
<dbReference type="Proteomes" id="UP000004508">
    <property type="component" value="Unassembled WGS sequence"/>
</dbReference>
<comment type="caution">
    <text evidence="1">The sequence shown here is derived from an EMBL/GenBank/DDBJ whole genome shotgun (WGS) entry which is preliminary data.</text>
</comment>
<name>D6U3L6_KTERA</name>
<accession>D6U3L6</accession>
<dbReference type="AlphaFoldDB" id="D6U3L6"/>
<organism evidence="1 2">
    <name type="scientific">Ktedonobacter racemifer DSM 44963</name>
    <dbReference type="NCBI Taxonomy" id="485913"/>
    <lineage>
        <taxon>Bacteria</taxon>
        <taxon>Bacillati</taxon>
        <taxon>Chloroflexota</taxon>
        <taxon>Ktedonobacteria</taxon>
        <taxon>Ktedonobacterales</taxon>
        <taxon>Ktedonobacteraceae</taxon>
        <taxon>Ktedonobacter</taxon>
    </lineage>
</organism>
<sequence length="155" mass="17661">MLHLSSPPACFLLTSLYTKPGMASRFPSSISQKNRPFLFNTFFAAYFCTLREAHVSTHSTCPFILPHICLALPPMLLFFLPHPSFVLPLFHTFSDPLFHTICEEFLPVSPFFLFPSSSSSHTLNILLPLIFHLNSCLIYFADLQIRCAFLLQYVV</sequence>
<evidence type="ECO:0000313" key="1">
    <source>
        <dbReference type="EMBL" id="EFH83006.1"/>
    </source>
</evidence>
<gene>
    <name evidence="1" type="ORF">Krac_3917</name>
</gene>
<evidence type="ECO:0000313" key="2">
    <source>
        <dbReference type="Proteomes" id="UP000004508"/>
    </source>
</evidence>
<dbReference type="EMBL" id="ADVG01000004">
    <property type="protein sequence ID" value="EFH83006.1"/>
    <property type="molecule type" value="Genomic_DNA"/>
</dbReference>
<proteinExistence type="predicted"/>